<dbReference type="HOGENOM" id="CLU_2381003_0_0_0"/>
<dbReference type="SUPFAM" id="SSF81593">
    <property type="entry name" value="Nucleotidyltransferase substrate binding subunit/domain"/>
    <property type="match status" value="1"/>
</dbReference>
<dbReference type="RefSeq" id="WP_014100417.1">
    <property type="nucleotide sequence ID" value="NC_016024.1"/>
</dbReference>
<name>G2LHL6_CHLTF</name>
<feature type="domain" description="HEPN" evidence="1">
    <location>
        <begin position="7"/>
        <end position="70"/>
    </location>
</feature>
<dbReference type="KEGG" id="ctm:Cabther_A1934"/>
<sequence>MSNPEVQYRLKLAQGFLEEARHDLQLGRWRSCADNSQLAAENAAKALLALIGPVGRTHNPGEMLLKALEEGCFPWTTGDRVRQVAECVGSRRAF</sequence>
<organism evidence="2 3">
    <name type="scientific">Chloracidobacterium thermophilum (strain B)</name>
    <dbReference type="NCBI Taxonomy" id="981222"/>
    <lineage>
        <taxon>Bacteria</taxon>
        <taxon>Pseudomonadati</taxon>
        <taxon>Acidobacteriota</taxon>
        <taxon>Terriglobia</taxon>
        <taxon>Terriglobales</taxon>
        <taxon>Acidobacteriaceae</taxon>
        <taxon>Chloracidobacterium</taxon>
    </lineage>
</organism>
<accession>G2LHL6</accession>
<keyword evidence="3" id="KW-1185">Reference proteome</keyword>
<dbReference type="InterPro" id="IPR007842">
    <property type="entry name" value="HEPN_dom"/>
</dbReference>
<proteinExistence type="predicted"/>
<dbReference type="AlphaFoldDB" id="G2LHL6"/>
<dbReference type="Proteomes" id="UP000006791">
    <property type="component" value="Chromosome 1"/>
</dbReference>
<dbReference type="Pfam" id="PF05168">
    <property type="entry name" value="HEPN"/>
    <property type="match status" value="1"/>
</dbReference>
<evidence type="ECO:0000259" key="1">
    <source>
        <dbReference type="Pfam" id="PF05168"/>
    </source>
</evidence>
<dbReference type="EMBL" id="CP002514">
    <property type="protein sequence ID" value="AEP12680.1"/>
    <property type="molecule type" value="Genomic_DNA"/>
</dbReference>
<protein>
    <submittedName>
        <fullName evidence="2">Putative conserved, C-terminal domain of eukaryotic chaperone, SACSIN like protein</fullName>
    </submittedName>
</protein>
<evidence type="ECO:0000313" key="2">
    <source>
        <dbReference type="EMBL" id="AEP12680.1"/>
    </source>
</evidence>
<gene>
    <name evidence="2" type="ordered locus">Cabther_A1934</name>
</gene>
<dbReference type="OrthoDB" id="594980at2"/>
<dbReference type="STRING" id="981222.Cabther_A1934"/>
<reference evidence="2 3" key="1">
    <citation type="journal article" date="2012" name="Environ. Microbiol.">
        <title>Complete genome of Candidatus Chloracidobacterium thermophilum, a chlorophyll-based photoheterotroph belonging to the phylum Acidobacteria.</title>
        <authorList>
            <person name="Garcia Costas A.M."/>
            <person name="Liu Z."/>
            <person name="Tomsho L.P."/>
            <person name="Schuster S.C."/>
            <person name="Ward D.M."/>
            <person name="Bryant D.A."/>
        </authorList>
    </citation>
    <scope>NUCLEOTIDE SEQUENCE [LARGE SCALE GENOMIC DNA]</scope>
    <source>
        <strain evidence="2 3">B</strain>
    </source>
</reference>
<evidence type="ECO:0000313" key="3">
    <source>
        <dbReference type="Proteomes" id="UP000006791"/>
    </source>
</evidence>
<dbReference type="Gene3D" id="1.20.120.330">
    <property type="entry name" value="Nucleotidyltransferases domain 2"/>
    <property type="match status" value="1"/>
</dbReference>